<keyword evidence="2" id="KW-1133">Transmembrane helix</keyword>
<evidence type="ECO:0000256" key="1">
    <source>
        <dbReference type="SAM" id="MobiDB-lite"/>
    </source>
</evidence>
<dbReference type="EMBL" id="CP053586">
    <property type="protein sequence ID" value="WNZ26828.1"/>
    <property type="molecule type" value="Genomic_DNA"/>
</dbReference>
<keyword evidence="2" id="KW-0472">Membrane</keyword>
<protein>
    <submittedName>
        <fullName evidence="3">DUF4331 domain-containing protein</fullName>
    </submittedName>
</protein>
<dbReference type="InterPro" id="IPR025566">
    <property type="entry name" value="DUF4331"/>
</dbReference>
<evidence type="ECO:0000256" key="2">
    <source>
        <dbReference type="SAM" id="Phobius"/>
    </source>
</evidence>
<organism evidence="3">
    <name type="scientific">Leptolyngbya sp. NK1-12</name>
    <dbReference type="NCBI Taxonomy" id="2547451"/>
    <lineage>
        <taxon>Bacteria</taxon>
        <taxon>Bacillati</taxon>
        <taxon>Cyanobacteriota</taxon>
        <taxon>Cyanophyceae</taxon>
        <taxon>Leptolyngbyales</taxon>
        <taxon>Leptolyngbyaceae</taxon>
        <taxon>Leptolyngbya group</taxon>
        <taxon>Leptolyngbya</taxon>
    </lineage>
</organism>
<name>A0AA96WJR5_9CYAN</name>
<feature type="transmembrane region" description="Helical" evidence="2">
    <location>
        <begin position="21"/>
        <end position="42"/>
    </location>
</feature>
<sequence length="421" mass="45160">MQTAFRRIFTIGKAASTPKNIGLTAAAFGLALMALGITTVMAPPTIQASDHDDGDIDVRSRALSLTDLYVFREIDVNPAAQANDLILVMNTNPRSLARQQYFFSSAARYEFRISRVANNNAVPTARPDLTLRFSFSEPQGSPRRQRMTLTLIDEKGTTTVNRTIGGGAMQTTPLATASSPFLNQVRVRGSNLTVFAGLREDPFFFDVEQFFRVRAGLLGRGPAVGFRAPEDAVDFATGYNVNTIVVRVPRRLLQGSSQATTFDVWLSLLIPDPRTGQFVQTEQLARPAINEGLVLSQASLAAYNRTQPSRTVPSTVAREATSVLLALGNSPARAQALLGAFIPDVMRIDTLGPSGYANALNSKGAPIGGRLLTDDVVDISLAVLTNGAVTTDNVTYEGVPGNPGQGHHPLSPSFPYLAPAN</sequence>
<evidence type="ECO:0000313" key="3">
    <source>
        <dbReference type="EMBL" id="WNZ26828.1"/>
    </source>
</evidence>
<gene>
    <name evidence="3" type="ORF">HJG54_27315</name>
</gene>
<keyword evidence="2" id="KW-0812">Transmembrane</keyword>
<feature type="region of interest" description="Disordered" evidence="1">
    <location>
        <begin position="399"/>
        <end position="421"/>
    </location>
</feature>
<dbReference type="Pfam" id="PF14224">
    <property type="entry name" value="DUF4331"/>
    <property type="match status" value="1"/>
</dbReference>
<proteinExistence type="predicted"/>
<accession>A0AA96WJR5</accession>
<dbReference type="AlphaFoldDB" id="A0AA96WJR5"/>
<reference evidence="3" key="1">
    <citation type="submission" date="2020-05" db="EMBL/GenBank/DDBJ databases">
        <authorList>
            <person name="Zhu T."/>
            <person name="Keshari N."/>
            <person name="Lu X."/>
        </authorList>
    </citation>
    <scope>NUCLEOTIDE SEQUENCE</scope>
    <source>
        <strain evidence="3">NK1-12</strain>
    </source>
</reference>